<sequence length="113" mass="12344">MWMTVGERRFAITLADTEAARAFAAMLPLSIDMPDLHNNEKHAALPRSLPTSEIRPGTIRSGDLMLYGPRTLVVFYKTFDSPYAYTRLGRVDDASGLARALGGGSARIGFSKP</sequence>
<dbReference type="SUPFAM" id="SSF50891">
    <property type="entry name" value="Cyclophilin-like"/>
    <property type="match status" value="1"/>
</dbReference>
<gene>
    <name evidence="2" type="ORF">GFK26_32915</name>
</gene>
<protein>
    <recommendedName>
        <fullName evidence="1">Cyclophilin-like domain-containing protein</fullName>
    </recommendedName>
</protein>
<accession>A0A5Q0ME87</accession>
<name>A0A5Q0ME87_VARPD</name>
<dbReference type="EMBL" id="CP045644">
    <property type="protein sequence ID" value="QFZ87237.1"/>
    <property type="molecule type" value="Genomic_DNA"/>
</dbReference>
<dbReference type="AlphaFoldDB" id="A0A5Q0ME87"/>
<feature type="domain" description="Cyclophilin-like" evidence="1">
    <location>
        <begin position="3"/>
        <end position="106"/>
    </location>
</feature>
<reference evidence="2 3" key="1">
    <citation type="submission" date="2019-10" db="EMBL/GenBank/DDBJ databases">
        <title>Complete genome sequence of Variovorax paradoxus 5C-2.</title>
        <authorList>
            <person name="Gogoleva N.E."/>
            <person name="Balkin A.S."/>
        </authorList>
    </citation>
    <scope>NUCLEOTIDE SEQUENCE [LARGE SCALE GENOMIC DNA]</scope>
    <source>
        <strain evidence="2 3">5C-2</strain>
    </source>
</reference>
<dbReference type="InterPro" id="IPR041183">
    <property type="entry name" value="Cyclophilin-like"/>
</dbReference>
<evidence type="ECO:0000313" key="3">
    <source>
        <dbReference type="Proteomes" id="UP000326780"/>
    </source>
</evidence>
<organism evidence="2 3">
    <name type="scientific">Variovorax paradoxus</name>
    <dbReference type="NCBI Taxonomy" id="34073"/>
    <lineage>
        <taxon>Bacteria</taxon>
        <taxon>Pseudomonadati</taxon>
        <taxon>Pseudomonadota</taxon>
        <taxon>Betaproteobacteria</taxon>
        <taxon>Burkholderiales</taxon>
        <taxon>Comamonadaceae</taxon>
        <taxon>Variovorax</taxon>
    </lineage>
</organism>
<evidence type="ECO:0000259" key="1">
    <source>
        <dbReference type="Pfam" id="PF18050"/>
    </source>
</evidence>
<evidence type="ECO:0000313" key="2">
    <source>
        <dbReference type="EMBL" id="QFZ87237.1"/>
    </source>
</evidence>
<dbReference type="Proteomes" id="UP000326780">
    <property type="component" value="Chromosome"/>
</dbReference>
<dbReference type="RefSeq" id="WP_153285662.1">
    <property type="nucleotide sequence ID" value="NZ_CP045644.1"/>
</dbReference>
<dbReference type="Gene3D" id="2.40.100.20">
    <property type="match status" value="1"/>
</dbReference>
<proteinExistence type="predicted"/>
<dbReference type="InterPro" id="IPR029000">
    <property type="entry name" value="Cyclophilin-like_dom_sf"/>
</dbReference>
<dbReference type="Pfam" id="PF18050">
    <property type="entry name" value="Cyclophil_like2"/>
    <property type="match status" value="1"/>
</dbReference>